<reference evidence="10 11" key="1">
    <citation type="journal article" date="2013" name="Genome Announc.">
        <title>Draft Genome Sequence of Strain JLT2015T, Belonging to the Family Sphingomonadaceae of the Alphaproteobacteria.</title>
        <authorList>
            <person name="Tang K."/>
            <person name="Liu K."/>
            <person name="Li S."/>
            <person name="Jiao N."/>
        </authorList>
    </citation>
    <scope>NUCLEOTIDE SEQUENCE [LARGE SCALE GENOMIC DNA]</scope>
    <source>
        <strain evidence="10 11">JLT2015</strain>
    </source>
</reference>
<comment type="subcellular location">
    <subcellularLocation>
        <location evidence="1">Cell membrane</location>
        <topology evidence="1">Multi-pass membrane protein</topology>
    </subcellularLocation>
</comment>
<gene>
    <name evidence="10" type="ORF">C725_1037</name>
</gene>
<dbReference type="RefSeq" id="WP_008600593.1">
    <property type="nucleotide sequence ID" value="NZ_AMRV01000002.1"/>
</dbReference>
<dbReference type="InterPro" id="IPR000620">
    <property type="entry name" value="EamA_dom"/>
</dbReference>
<accession>M2SFC2</accession>
<evidence type="ECO:0000256" key="2">
    <source>
        <dbReference type="ARBA" id="ARBA00007362"/>
    </source>
</evidence>
<keyword evidence="5 8" id="KW-0812">Transmembrane</keyword>
<keyword evidence="4" id="KW-1003">Cell membrane</keyword>
<feature type="domain" description="EamA" evidence="9">
    <location>
        <begin position="17"/>
        <end position="152"/>
    </location>
</feature>
<organism evidence="10 11">
    <name type="scientific">Pacificimonas flava</name>
    <dbReference type="NCBI Taxonomy" id="1234595"/>
    <lineage>
        <taxon>Bacteria</taxon>
        <taxon>Pseudomonadati</taxon>
        <taxon>Pseudomonadota</taxon>
        <taxon>Alphaproteobacteria</taxon>
        <taxon>Sphingomonadales</taxon>
        <taxon>Sphingosinicellaceae</taxon>
        <taxon>Pacificimonas</taxon>
    </lineage>
</organism>
<feature type="transmembrane region" description="Helical" evidence="8">
    <location>
        <begin position="16"/>
        <end position="35"/>
    </location>
</feature>
<keyword evidence="11" id="KW-1185">Reference proteome</keyword>
<evidence type="ECO:0000256" key="8">
    <source>
        <dbReference type="SAM" id="Phobius"/>
    </source>
</evidence>
<comment type="caution">
    <text evidence="10">The sequence shown here is derived from an EMBL/GenBank/DDBJ whole genome shotgun (WGS) entry which is preliminary data.</text>
</comment>
<comment type="similarity">
    <text evidence="2">Belongs to the EamA transporter family.</text>
</comment>
<name>M2SFC2_9SPHN</name>
<evidence type="ECO:0000256" key="6">
    <source>
        <dbReference type="ARBA" id="ARBA00022989"/>
    </source>
</evidence>
<feature type="transmembrane region" description="Helical" evidence="8">
    <location>
        <begin position="80"/>
        <end position="100"/>
    </location>
</feature>
<evidence type="ECO:0000259" key="9">
    <source>
        <dbReference type="Pfam" id="PF00892"/>
    </source>
</evidence>
<evidence type="ECO:0000256" key="1">
    <source>
        <dbReference type="ARBA" id="ARBA00004651"/>
    </source>
</evidence>
<dbReference type="InterPro" id="IPR004626">
    <property type="entry name" value="RarD"/>
</dbReference>
<dbReference type="PANTHER" id="PTHR22911:SF137">
    <property type="entry name" value="SOLUTE CARRIER FAMILY 35 MEMBER G2-RELATED"/>
    <property type="match status" value="1"/>
</dbReference>
<feature type="transmembrane region" description="Helical" evidence="8">
    <location>
        <begin position="215"/>
        <end position="234"/>
    </location>
</feature>
<feature type="transmembrane region" description="Helical" evidence="8">
    <location>
        <begin position="272"/>
        <end position="292"/>
    </location>
</feature>
<feature type="transmembrane region" description="Helical" evidence="8">
    <location>
        <begin position="112"/>
        <end position="129"/>
    </location>
</feature>
<dbReference type="SUPFAM" id="SSF103481">
    <property type="entry name" value="Multidrug resistance efflux transporter EmrE"/>
    <property type="match status" value="2"/>
</dbReference>
<dbReference type="GO" id="GO:0005886">
    <property type="term" value="C:plasma membrane"/>
    <property type="evidence" value="ECO:0007669"/>
    <property type="project" value="UniProtKB-SubCell"/>
</dbReference>
<dbReference type="InterPro" id="IPR037185">
    <property type="entry name" value="EmrE-like"/>
</dbReference>
<evidence type="ECO:0000256" key="3">
    <source>
        <dbReference type="ARBA" id="ARBA00022448"/>
    </source>
</evidence>
<dbReference type="PANTHER" id="PTHR22911">
    <property type="entry name" value="ACYL-MALONYL CONDENSING ENZYME-RELATED"/>
    <property type="match status" value="1"/>
</dbReference>
<evidence type="ECO:0000313" key="11">
    <source>
        <dbReference type="Proteomes" id="UP000011717"/>
    </source>
</evidence>
<feature type="transmembrane region" description="Helical" evidence="8">
    <location>
        <begin position="246"/>
        <end position="266"/>
    </location>
</feature>
<sequence length="306" mass="32784">MNAPANPPVDARERRAGLYAGLGAYALWGLMPVYIKLAEGVPAAAVLAHRILWSAVIMILVVTALRRWPPVLAALRTPSLVLWLSFSAAMIGANWFLYTWAVLDGRVLDTSLGYFMQPLFNTALGVIVLRERLNGWQWLAIGLALCGIAVMTVLRGGLPFTSIGIATAFALYSLARNRAAVDAVTGLIVETVILTPIALFWLLQTPEGVFGHPLSLMLVLIGSGIVTSLPLGLFGHAARRLNLSALGFLQYIAPSIVFLLGVFAYGEPMDEARLAAFALIWAGLAAFSIGGFRGRKRRGTEAAEGA</sequence>
<protein>
    <submittedName>
        <fullName evidence="10">RarD protein, chloamphenicol sensitive</fullName>
    </submittedName>
</protein>
<evidence type="ECO:0000256" key="4">
    <source>
        <dbReference type="ARBA" id="ARBA00022475"/>
    </source>
</evidence>
<keyword evidence="7 8" id="KW-0472">Membrane</keyword>
<feature type="transmembrane region" description="Helical" evidence="8">
    <location>
        <begin position="183"/>
        <end position="203"/>
    </location>
</feature>
<dbReference type="AlphaFoldDB" id="M2SFC2"/>
<keyword evidence="6 8" id="KW-1133">Transmembrane helix</keyword>
<dbReference type="NCBIfam" id="TIGR00688">
    <property type="entry name" value="rarD"/>
    <property type="match status" value="1"/>
</dbReference>
<evidence type="ECO:0000256" key="7">
    <source>
        <dbReference type="ARBA" id="ARBA00023136"/>
    </source>
</evidence>
<keyword evidence="3" id="KW-0813">Transport</keyword>
<dbReference type="EMBL" id="AMRV01000002">
    <property type="protein sequence ID" value="EMD84065.1"/>
    <property type="molecule type" value="Genomic_DNA"/>
</dbReference>
<feature type="transmembrane region" description="Helical" evidence="8">
    <location>
        <begin position="47"/>
        <end position="68"/>
    </location>
</feature>
<feature type="transmembrane region" description="Helical" evidence="8">
    <location>
        <begin position="160"/>
        <end position="176"/>
    </location>
</feature>
<evidence type="ECO:0000256" key="5">
    <source>
        <dbReference type="ARBA" id="ARBA00022692"/>
    </source>
</evidence>
<proteinExistence type="inferred from homology"/>
<dbReference type="Pfam" id="PF00892">
    <property type="entry name" value="EamA"/>
    <property type="match status" value="1"/>
</dbReference>
<dbReference type="Proteomes" id="UP000011717">
    <property type="component" value="Unassembled WGS sequence"/>
</dbReference>
<feature type="transmembrane region" description="Helical" evidence="8">
    <location>
        <begin position="136"/>
        <end position="154"/>
    </location>
</feature>
<evidence type="ECO:0000313" key="10">
    <source>
        <dbReference type="EMBL" id="EMD84065.1"/>
    </source>
</evidence>